<keyword evidence="2" id="KW-1185">Reference proteome</keyword>
<dbReference type="EMBL" id="BCMS01000006">
    <property type="protein sequence ID" value="GAQ23948.1"/>
    <property type="molecule type" value="Genomic_DNA"/>
</dbReference>
<accession>A0A100HNH4</accession>
<dbReference type="Proteomes" id="UP000056209">
    <property type="component" value="Unassembled WGS sequence"/>
</dbReference>
<evidence type="ECO:0000313" key="2">
    <source>
        <dbReference type="Proteomes" id="UP000056209"/>
    </source>
</evidence>
<gene>
    <name evidence="1" type="ORF">DEIGR_400081</name>
</gene>
<name>A0A100HNH4_9DEIO</name>
<comment type="caution">
    <text evidence="1">The sequence shown here is derived from an EMBL/GenBank/DDBJ whole genome shotgun (WGS) entry which is preliminary data.</text>
</comment>
<dbReference type="RefSeq" id="WP_153013981.1">
    <property type="nucleotide sequence ID" value="NZ_BCMS01000006.1"/>
</dbReference>
<reference evidence="2" key="1">
    <citation type="submission" date="2015-11" db="EMBL/GenBank/DDBJ databases">
        <title>Draft Genome Sequence of the Radioresistant Bacterium Deinococcus grandis, Isolated from Freshwater Fish in Japan.</title>
        <authorList>
            <person name="Satoh K."/>
            <person name="Onodera T."/>
            <person name="Omoso K."/>
            <person name="Takeda-Yano K."/>
            <person name="Katayama T."/>
            <person name="Oono Y."/>
            <person name="Narumi I."/>
        </authorList>
    </citation>
    <scope>NUCLEOTIDE SEQUENCE [LARGE SCALE GENOMIC DNA]</scope>
    <source>
        <strain evidence="2">ATCC 43672</strain>
    </source>
</reference>
<evidence type="ECO:0000313" key="1">
    <source>
        <dbReference type="EMBL" id="GAQ23948.1"/>
    </source>
</evidence>
<organism evidence="1 2">
    <name type="scientific">Deinococcus grandis</name>
    <dbReference type="NCBI Taxonomy" id="57498"/>
    <lineage>
        <taxon>Bacteria</taxon>
        <taxon>Thermotogati</taxon>
        <taxon>Deinococcota</taxon>
        <taxon>Deinococci</taxon>
        <taxon>Deinococcales</taxon>
        <taxon>Deinococcaceae</taxon>
        <taxon>Deinococcus</taxon>
    </lineage>
</organism>
<proteinExistence type="predicted"/>
<dbReference type="AlphaFoldDB" id="A0A100HNH4"/>
<sequence length="103" mass="11101">MTWQPELTPAEAMSRIAELNAYLDPHKAAAAERGESTWMGIPDRWYDALRWRCVSGHVTRGIIKSEERGGDVCPACGLPARLTFPEDTSAQAGVGSEGQGEGA</sequence>
<protein>
    <submittedName>
        <fullName evidence="1">Cobalamin synthesis protein P47K</fullName>
    </submittedName>
</protein>